<protein>
    <submittedName>
        <fullName evidence="4">Precursor p4a of core protein 4a</fullName>
    </submittedName>
</protein>
<comment type="function">
    <text evidence="3">Core protein 4a is the most abundant virion protein. Major component of the virion core that undergoes proteolytic processing during the immature virion (IV) to mature virion (MV) transition.</text>
</comment>
<reference evidence="4 5" key="1">
    <citation type="journal article" date="2014" name="Virology">
        <title>The complete genome sequence of the Alphaentomopoxvirus Anomala cuprea entomopoxvirus, including its terminal hairpin loop sequences, suggests a potentially unique mode of apoptosis inhibition and mode of DNA replication.</title>
        <authorList>
            <person name="Mitsuhashi W."/>
            <person name="Miyamoto K."/>
            <person name="Wada S."/>
        </authorList>
    </citation>
    <scope>NUCLEOTIDE SEQUENCE [LARGE SCALE GENOMIC DNA]</scope>
    <source>
        <strain evidence="4">CV6M</strain>
    </source>
</reference>
<dbReference type="GeneID" id="18263572"/>
<dbReference type="GO" id="GO:0005198">
    <property type="term" value="F:structural molecule activity"/>
    <property type="evidence" value="ECO:0007669"/>
    <property type="project" value="InterPro"/>
</dbReference>
<dbReference type="OrthoDB" id="2209at10239"/>
<name>W6JIU5_9POXV</name>
<organism evidence="4 5">
    <name type="scientific">Alphaentomopoxvirus acuprea</name>
    <dbReference type="NCBI Taxonomy" id="62099"/>
    <lineage>
        <taxon>Viruses</taxon>
        <taxon>Varidnaviria</taxon>
        <taxon>Bamfordvirae</taxon>
        <taxon>Nucleocytoviricota</taxon>
        <taxon>Pokkesviricetes</taxon>
        <taxon>Chitovirales</taxon>
        <taxon>Poxviridae</taxon>
        <taxon>Entomopoxvirinae</taxon>
        <taxon>Alphaentomopoxvirus</taxon>
    </lineage>
</organism>
<dbReference type="InterPro" id="IPR005058">
    <property type="entry name" value="Poxvirus_P4A"/>
</dbReference>
<dbReference type="RefSeq" id="YP_009001616.1">
    <property type="nucleotide sequence ID" value="NC_023426.1"/>
</dbReference>
<evidence type="ECO:0000313" key="5">
    <source>
        <dbReference type="Proteomes" id="UP000174145"/>
    </source>
</evidence>
<dbReference type="EMBL" id="AP013055">
    <property type="protein sequence ID" value="BAO49503.1"/>
    <property type="molecule type" value="Genomic_DNA"/>
</dbReference>
<dbReference type="GO" id="GO:0044423">
    <property type="term" value="C:virion component"/>
    <property type="evidence" value="ECO:0007669"/>
    <property type="project" value="UniProtKB-KW"/>
</dbReference>
<evidence type="ECO:0000256" key="3">
    <source>
        <dbReference type="ARBA" id="ARBA00025267"/>
    </source>
</evidence>
<dbReference type="KEGG" id="vg:18263572"/>
<keyword evidence="2" id="KW-0946">Virion</keyword>
<evidence type="ECO:0000313" key="4">
    <source>
        <dbReference type="EMBL" id="BAO49503.1"/>
    </source>
</evidence>
<evidence type="ECO:0000256" key="2">
    <source>
        <dbReference type="ARBA" id="ARBA00022844"/>
    </source>
</evidence>
<comment type="subcellular location">
    <subcellularLocation>
        <location evidence="1">Virion</location>
    </subcellularLocation>
</comment>
<evidence type="ECO:0000256" key="1">
    <source>
        <dbReference type="ARBA" id="ARBA00004328"/>
    </source>
</evidence>
<dbReference type="Pfam" id="PF03395">
    <property type="entry name" value="Pox_P4A"/>
    <property type="match status" value="1"/>
</dbReference>
<dbReference type="Proteomes" id="UP000174145">
    <property type="component" value="Segment"/>
</dbReference>
<proteinExistence type="predicted"/>
<sequence>MKSNRDNYINHMLDFIIKHLPIINILDPHQVLTIDNDDYNMIELLGYTIYHPLDILKLQPRNGAYSRESVLQFFNNLYVNYSADATDFSKYLELNEIYKINYGGSIPELDFFTDETRDIIKYRLTNSEDKTYIRGGFLIPDSGILPNTNIFMLSYKEEITKWINILMNDYLIRKTKEDAYDFFVPYLPFISYFTSNFVIKPDYYDIITSRFDNYTELKDGNNNLFIDYVVNNSIGDNLLSYNIILADADVITTVNNYYSILSSIMIYNYLDANTISDIINKNRSNSILMLGSISKSLYGLDDSWTRKLIKFKAIYNLYNNHRNYSERVYSYLGVLLFIVDRIQKYLAQIANAANLRQFDDILANVISIQNRIYNALTYTNITGMDSELVELRNQMDTYNIADTDKLIELTGNDYYVRFDNNYNGVYNPDNVSNDEIQILITNAGYRYNNDPVRFTDANRHVLFYQYLILLYRKFYDNIFSKYLSADKPDLIDDNLVTIQEVFFNRYNSLLINKSGIEPTIKIDVRRGINIYMNNINSNYNIFDSTTKINYKSFISLLPTLYYRLFYNQVTTPTTTVQTQTQTVTISNLQSRPRLTKNVSFIHAPTINNPQLSRHQPQPALTHHPRSIIINKATQTQIAPFLNIIYDLFWIGITFENFDSLPLFIRNLISECCLLLATYIVNDKVYCTTYTHALETNTVIDRICIIPYPYSTSETLFTIFNNVVERLRENMKVGKIDRTLLSNKSKHIGLSELGNREFINNLLTYNNMEDLIITYITIKTKYKNDQIADIDIDQTEEIKLVTVLMTLLGYSTNTTKLKNGPNTIYRITGNTSINLESLARNIYNEFKIKNSNKNIINALLKEMIPLINFLNSSIYKINTGMYTAAGTPNHFEYNVITNSDPIDMLNKIDLSSLISGSVYELLNTDIFNIDNEIFKKNVIDGNDFSSNKIISTISDNIPDSIYLKAGIYDKLYNLITSKQSAGISINDILDEIVNADVNENIISDVSEKEFLKKIISLFKKTSAVNLDINANVVKYQILNSLNCTLSKFSVPEKIPIHGLHDVKFLFTQLKNDGIEISPDIKEKLRTMIHDVYENTTNLIKHIAILGGVVEIVKAFKRLNKDISGSVIDINFIEQMENVFKDRFDKYSRTINTVYKNTMDSVFKDRSIEGIY</sequence>
<accession>W6JIU5</accession>
<keyword evidence="5" id="KW-1185">Reference proteome</keyword>